<reference evidence="3 4" key="1">
    <citation type="submission" date="2015-10" db="EMBL/GenBank/DDBJ databases">
        <title>Butyribacter intestini gen. nov., sp. nov., a butyric acid-producing bacterium of the family Lachnospiraceae isolated from the human faeces.</title>
        <authorList>
            <person name="Zou Y."/>
            <person name="Xue W."/>
            <person name="Luo G."/>
            <person name="Lv M."/>
        </authorList>
    </citation>
    <scope>NUCLEOTIDE SEQUENCE [LARGE SCALE GENOMIC DNA]</scope>
    <source>
        <strain evidence="3 4">TF01-11</strain>
    </source>
</reference>
<dbReference type="Gene3D" id="3.40.1350.10">
    <property type="match status" value="1"/>
</dbReference>
<dbReference type="AlphaFoldDB" id="A0AAW3JX08"/>
<accession>A0AAW3JX08</accession>
<dbReference type="GO" id="GO:0003676">
    <property type="term" value="F:nucleic acid binding"/>
    <property type="evidence" value="ECO:0007669"/>
    <property type="project" value="InterPro"/>
</dbReference>
<dbReference type="InterPro" id="IPR011856">
    <property type="entry name" value="tRNA_endonuc-like_dom_sf"/>
</dbReference>
<comment type="similarity">
    <text evidence="1 2">Belongs to the UPF0102 family.</text>
</comment>
<dbReference type="CDD" id="cd20736">
    <property type="entry name" value="PoNe_Nuclease"/>
    <property type="match status" value="1"/>
</dbReference>
<protein>
    <recommendedName>
        <fullName evidence="2">UPF0102 protein APZ18_06635</fullName>
    </recommendedName>
</protein>
<dbReference type="Proteomes" id="UP000050833">
    <property type="component" value="Unassembled WGS sequence"/>
</dbReference>
<dbReference type="InterPro" id="IPR003509">
    <property type="entry name" value="UPF0102_YraN-like"/>
</dbReference>
<sequence>MNKREIGSAYEQKAVEYLEKHGYSIVGQNYFCRYGEIDIIAKKDDVLVFVEVKYRKSSKAGLGESAVDRKKQLHIVKTAQNYMIEKYKTDELSCRFDVIAINGTMLHHIENAFDGYY</sequence>
<name>A0AAW3JX08_9FIRM</name>
<gene>
    <name evidence="3" type="ORF">APZ18_06635</name>
</gene>
<dbReference type="PANTHER" id="PTHR34039">
    <property type="entry name" value="UPF0102 PROTEIN YRAN"/>
    <property type="match status" value="1"/>
</dbReference>
<dbReference type="InterPro" id="IPR011335">
    <property type="entry name" value="Restrct_endonuc-II-like"/>
</dbReference>
<dbReference type="PANTHER" id="PTHR34039:SF1">
    <property type="entry name" value="UPF0102 PROTEIN YRAN"/>
    <property type="match status" value="1"/>
</dbReference>
<evidence type="ECO:0000256" key="2">
    <source>
        <dbReference type="HAMAP-Rule" id="MF_00048"/>
    </source>
</evidence>
<dbReference type="NCBIfam" id="TIGR00252">
    <property type="entry name" value="YraN family protein"/>
    <property type="match status" value="1"/>
</dbReference>
<keyword evidence="4" id="KW-1185">Reference proteome</keyword>
<dbReference type="SUPFAM" id="SSF52980">
    <property type="entry name" value="Restriction endonuclease-like"/>
    <property type="match status" value="1"/>
</dbReference>
<dbReference type="HAMAP" id="MF_00048">
    <property type="entry name" value="UPF0102"/>
    <property type="match status" value="1"/>
</dbReference>
<proteinExistence type="inferred from homology"/>
<organism evidence="3 4">
    <name type="scientific">Butyribacter intestini</name>
    <dbReference type="NCBI Taxonomy" id="1703332"/>
    <lineage>
        <taxon>Bacteria</taxon>
        <taxon>Bacillati</taxon>
        <taxon>Bacillota</taxon>
        <taxon>Clostridia</taxon>
        <taxon>Lachnospirales</taxon>
        <taxon>Lachnospiraceae</taxon>
        <taxon>Butyribacter</taxon>
    </lineage>
</organism>
<comment type="caution">
    <text evidence="3">The sequence shown here is derived from an EMBL/GenBank/DDBJ whole genome shotgun (WGS) entry which is preliminary data.</text>
</comment>
<dbReference type="EMBL" id="LLKB01000001">
    <property type="protein sequence ID" value="KQC86830.1"/>
    <property type="molecule type" value="Genomic_DNA"/>
</dbReference>
<evidence type="ECO:0000313" key="4">
    <source>
        <dbReference type="Proteomes" id="UP000050833"/>
    </source>
</evidence>
<dbReference type="NCBIfam" id="NF009150">
    <property type="entry name" value="PRK12497.1-3"/>
    <property type="match status" value="1"/>
</dbReference>
<dbReference type="RefSeq" id="WP_055942834.1">
    <property type="nucleotide sequence ID" value="NZ_LLKB01000001.1"/>
</dbReference>
<dbReference type="Pfam" id="PF02021">
    <property type="entry name" value="UPF0102"/>
    <property type="match status" value="1"/>
</dbReference>
<evidence type="ECO:0000313" key="3">
    <source>
        <dbReference type="EMBL" id="KQC86830.1"/>
    </source>
</evidence>
<evidence type="ECO:0000256" key="1">
    <source>
        <dbReference type="ARBA" id="ARBA00006738"/>
    </source>
</evidence>